<keyword evidence="3" id="KW-0812">Transmembrane</keyword>
<dbReference type="PANTHER" id="PTHR43278:SF4">
    <property type="entry name" value="NAD(P)H-DEPENDENT FMN-CONTAINING OXIDOREDUCTASE YWQN-RELATED"/>
    <property type="match status" value="1"/>
</dbReference>
<protein>
    <submittedName>
        <fullName evidence="5">Flavodoxin family protein</fullName>
    </submittedName>
</protein>
<dbReference type="Gene3D" id="3.40.50.360">
    <property type="match status" value="1"/>
</dbReference>
<name>A0A943SQM7_9FIRM</name>
<dbReference type="AlphaFoldDB" id="A0A943SQM7"/>
<dbReference type="PANTHER" id="PTHR43278">
    <property type="entry name" value="NAD(P)H-DEPENDENT FMN-CONTAINING OXIDOREDUCTASE YWQN-RELATED"/>
    <property type="match status" value="1"/>
</dbReference>
<gene>
    <name evidence="5" type="ORF">KH327_07865</name>
</gene>
<feature type="domain" description="NADPH-dependent FMN reductase-like" evidence="4">
    <location>
        <begin position="3"/>
        <end position="152"/>
    </location>
</feature>
<organism evidence="5 6">
    <name type="scientific">Peptoniphilus harei</name>
    <dbReference type="NCBI Taxonomy" id="54005"/>
    <lineage>
        <taxon>Bacteria</taxon>
        <taxon>Bacillati</taxon>
        <taxon>Bacillota</taxon>
        <taxon>Tissierellia</taxon>
        <taxon>Tissierellales</taxon>
        <taxon>Peptoniphilaceae</taxon>
        <taxon>Peptoniphilus</taxon>
    </lineage>
</organism>
<evidence type="ECO:0000259" key="4">
    <source>
        <dbReference type="Pfam" id="PF03358"/>
    </source>
</evidence>
<sequence length="242" mass="28514">MCKILIININKAMESKCNSIARMLSKKLELNHFEVEQINLSNYKINYCTGCKSCFYTGLCREDLNDDFTKLRVKIRNSRIIIFIIPVYFLNVPGIIKTVIDRTSFNTHLMSYAGKRAINIVVSTLTGGKEVLKYLYKYELNLGMYILNNIEVLERDVNNKIVDLAYNCIIDNSNKDLHDLNLELIFKRNKSFYSRDITYLNNEDNFINNEILYWSQSWIQETQTFDEYALKNISRLEYKNIK</sequence>
<dbReference type="Proteomes" id="UP000748991">
    <property type="component" value="Unassembled WGS sequence"/>
</dbReference>
<evidence type="ECO:0000256" key="2">
    <source>
        <dbReference type="ARBA" id="ARBA00022643"/>
    </source>
</evidence>
<dbReference type="GO" id="GO:0016491">
    <property type="term" value="F:oxidoreductase activity"/>
    <property type="evidence" value="ECO:0007669"/>
    <property type="project" value="InterPro"/>
</dbReference>
<keyword evidence="2" id="KW-0288">FMN</keyword>
<proteinExistence type="predicted"/>
<keyword evidence="3" id="KW-0472">Membrane</keyword>
<evidence type="ECO:0000313" key="5">
    <source>
        <dbReference type="EMBL" id="MBS6535734.1"/>
    </source>
</evidence>
<dbReference type="SUPFAM" id="SSF52218">
    <property type="entry name" value="Flavoproteins"/>
    <property type="match status" value="1"/>
</dbReference>
<dbReference type="InterPro" id="IPR005025">
    <property type="entry name" value="FMN_Rdtase-like_dom"/>
</dbReference>
<evidence type="ECO:0000313" key="6">
    <source>
        <dbReference type="Proteomes" id="UP000748991"/>
    </source>
</evidence>
<keyword evidence="3" id="KW-1133">Transmembrane helix</keyword>
<accession>A0A943SQM7</accession>
<dbReference type="Pfam" id="PF03358">
    <property type="entry name" value="FMN_red"/>
    <property type="match status" value="1"/>
</dbReference>
<dbReference type="InterPro" id="IPR051796">
    <property type="entry name" value="ISF_SsuE-like"/>
</dbReference>
<evidence type="ECO:0000256" key="1">
    <source>
        <dbReference type="ARBA" id="ARBA00022630"/>
    </source>
</evidence>
<feature type="transmembrane region" description="Helical" evidence="3">
    <location>
        <begin position="80"/>
        <end position="100"/>
    </location>
</feature>
<evidence type="ECO:0000256" key="3">
    <source>
        <dbReference type="SAM" id="Phobius"/>
    </source>
</evidence>
<dbReference type="InterPro" id="IPR029039">
    <property type="entry name" value="Flavoprotein-like_sf"/>
</dbReference>
<dbReference type="RefSeq" id="WP_278638448.1">
    <property type="nucleotide sequence ID" value="NZ_JAGZZP010000019.1"/>
</dbReference>
<dbReference type="EMBL" id="JAGZZP010000019">
    <property type="protein sequence ID" value="MBS6535734.1"/>
    <property type="molecule type" value="Genomic_DNA"/>
</dbReference>
<comment type="caution">
    <text evidence="5">The sequence shown here is derived from an EMBL/GenBank/DDBJ whole genome shotgun (WGS) entry which is preliminary data.</text>
</comment>
<keyword evidence="1" id="KW-0285">Flavoprotein</keyword>
<reference evidence="5" key="1">
    <citation type="submission" date="2021-02" db="EMBL/GenBank/DDBJ databases">
        <title>Infant gut strain persistence is associated with maternal origin, phylogeny, and functional potential including surface adhesion and iron acquisition.</title>
        <authorList>
            <person name="Lou Y.C."/>
        </authorList>
    </citation>
    <scope>NUCLEOTIDE SEQUENCE</scope>
    <source>
        <strain evidence="5">L3_060_052G1_dasL3_060_052G1_concoct_1</strain>
    </source>
</reference>